<proteinExistence type="predicted"/>
<evidence type="ECO:0000313" key="3">
    <source>
        <dbReference type="Proteomes" id="UP000218231"/>
    </source>
</evidence>
<feature type="region of interest" description="Disordered" evidence="1">
    <location>
        <begin position="237"/>
        <end position="274"/>
    </location>
</feature>
<sequence length="274" mass="29737">MARAEPADAEVRIVGQDRAPGRGPAARDRPGIRAGIGGVQQLVRRRHQLVEFEQPQRRQLRAADLVVDIADAAAPRLHEVAHVPAQRHDAQDTVFERQQRPIALHLRDPRVDAGDIAAHAVEHLARNARQLGVEIAAIMEQPRRRVMRGEVPAEHLGHLPHLAAMCEVDLEQAVARDHIALPEKGIGLGRGADMGNAPQIVDDGDRLRQPRHRRIGGGGGQPCRRPPGCERAECRGAEQEGAARDHGFPLFGRPTIRPRKIGGATVGGAVRDGA</sequence>
<name>A0A2A2KK07_9BILA</name>
<reference evidence="2 3" key="1">
    <citation type="journal article" date="2017" name="Curr. Biol.">
        <title>Genome architecture and evolution of a unichromosomal asexual nematode.</title>
        <authorList>
            <person name="Fradin H."/>
            <person name="Zegar C."/>
            <person name="Gutwein M."/>
            <person name="Lucas J."/>
            <person name="Kovtun M."/>
            <person name="Corcoran D."/>
            <person name="Baugh L.R."/>
            <person name="Kiontke K."/>
            <person name="Gunsalus K."/>
            <person name="Fitch D.H."/>
            <person name="Piano F."/>
        </authorList>
    </citation>
    <scope>NUCLEOTIDE SEQUENCE [LARGE SCALE GENOMIC DNA]</scope>
    <source>
        <strain evidence="2">PF1309</strain>
    </source>
</reference>
<keyword evidence="3" id="KW-1185">Reference proteome</keyword>
<dbReference type="Proteomes" id="UP000218231">
    <property type="component" value="Unassembled WGS sequence"/>
</dbReference>
<gene>
    <name evidence="2" type="ORF">WR25_13403</name>
</gene>
<comment type="caution">
    <text evidence="2">The sequence shown here is derived from an EMBL/GenBank/DDBJ whole genome shotgun (WGS) entry which is preliminary data.</text>
</comment>
<dbReference type="AlphaFoldDB" id="A0A2A2KK07"/>
<protein>
    <submittedName>
        <fullName evidence="2">Uncharacterized protein</fullName>
    </submittedName>
</protein>
<accession>A0A2A2KK07</accession>
<evidence type="ECO:0000256" key="1">
    <source>
        <dbReference type="SAM" id="MobiDB-lite"/>
    </source>
</evidence>
<feature type="compositionally biased region" description="Basic and acidic residues" evidence="1">
    <location>
        <begin position="237"/>
        <end position="247"/>
    </location>
</feature>
<dbReference type="EMBL" id="LIAE01008385">
    <property type="protein sequence ID" value="PAV74227.1"/>
    <property type="molecule type" value="Genomic_DNA"/>
</dbReference>
<evidence type="ECO:0000313" key="2">
    <source>
        <dbReference type="EMBL" id="PAV74227.1"/>
    </source>
</evidence>
<organism evidence="2 3">
    <name type="scientific">Diploscapter pachys</name>
    <dbReference type="NCBI Taxonomy" id="2018661"/>
    <lineage>
        <taxon>Eukaryota</taxon>
        <taxon>Metazoa</taxon>
        <taxon>Ecdysozoa</taxon>
        <taxon>Nematoda</taxon>
        <taxon>Chromadorea</taxon>
        <taxon>Rhabditida</taxon>
        <taxon>Rhabditina</taxon>
        <taxon>Rhabditomorpha</taxon>
        <taxon>Rhabditoidea</taxon>
        <taxon>Rhabditidae</taxon>
        <taxon>Diploscapter</taxon>
    </lineage>
</organism>